<feature type="transmembrane region" description="Helical" evidence="17">
    <location>
        <begin position="185"/>
        <end position="210"/>
    </location>
</feature>
<name>A0AAP0E3U3_9MAGN</name>
<comment type="subunit">
    <text evidence="3">Homodimer.</text>
</comment>
<evidence type="ECO:0000256" key="9">
    <source>
        <dbReference type="ARBA" id="ARBA00022826"/>
    </source>
</evidence>
<dbReference type="Proteomes" id="UP001417504">
    <property type="component" value="Unassembled WGS sequence"/>
</dbReference>
<dbReference type="AlphaFoldDB" id="A0AAP0E3U3"/>
<dbReference type="InterPro" id="IPR003280">
    <property type="entry name" value="2pore_dom_K_chnl"/>
</dbReference>
<feature type="domain" description="Potassium channel" evidence="18">
    <location>
        <begin position="131"/>
        <end position="209"/>
    </location>
</feature>
<evidence type="ECO:0000256" key="7">
    <source>
        <dbReference type="ARBA" id="ARBA00022723"/>
    </source>
</evidence>
<protein>
    <recommendedName>
        <fullName evidence="18">Potassium channel domain-containing protein</fullName>
    </recommendedName>
</protein>
<evidence type="ECO:0000256" key="6">
    <source>
        <dbReference type="ARBA" id="ARBA00022692"/>
    </source>
</evidence>
<evidence type="ECO:0000256" key="2">
    <source>
        <dbReference type="ARBA" id="ARBA00010159"/>
    </source>
</evidence>
<dbReference type="FunFam" id="1.10.287.70:FF:000102">
    <property type="entry name" value="Two-pore potassium channel 3"/>
    <property type="match status" value="1"/>
</dbReference>
<evidence type="ECO:0000256" key="14">
    <source>
        <dbReference type="ARBA" id="ARBA00023136"/>
    </source>
</evidence>
<dbReference type="SUPFAM" id="SSF81324">
    <property type="entry name" value="Voltage-gated potassium channels"/>
    <property type="match status" value="2"/>
</dbReference>
<feature type="transmembrane region" description="Helical" evidence="17">
    <location>
        <begin position="122"/>
        <end position="141"/>
    </location>
</feature>
<reference evidence="19 20" key="1">
    <citation type="submission" date="2024-01" db="EMBL/GenBank/DDBJ databases">
        <title>Genome assemblies of Stephania.</title>
        <authorList>
            <person name="Yang L."/>
        </authorList>
    </citation>
    <scope>NUCLEOTIDE SEQUENCE [LARGE SCALE GENOMIC DNA]</scope>
    <source>
        <strain evidence="19">QJT</strain>
        <tissue evidence="19">Leaf</tissue>
    </source>
</reference>
<keyword evidence="10" id="KW-0106">Calcium</keyword>
<evidence type="ECO:0000313" key="19">
    <source>
        <dbReference type="EMBL" id="KAK9086126.1"/>
    </source>
</evidence>
<keyword evidence="13" id="KW-0406">Ion transport</keyword>
<keyword evidence="7" id="KW-0479">Metal-binding</keyword>
<evidence type="ECO:0000256" key="12">
    <source>
        <dbReference type="ARBA" id="ARBA00022989"/>
    </source>
</evidence>
<evidence type="ECO:0000313" key="20">
    <source>
        <dbReference type="Proteomes" id="UP001417504"/>
    </source>
</evidence>
<keyword evidence="15" id="KW-0407">Ion channel</keyword>
<dbReference type="GO" id="GO:0030322">
    <property type="term" value="P:stabilization of membrane potential"/>
    <property type="evidence" value="ECO:0007669"/>
    <property type="project" value="TreeGrafter"/>
</dbReference>
<dbReference type="GO" id="GO:0009705">
    <property type="term" value="C:plant-type vacuole membrane"/>
    <property type="evidence" value="ECO:0007669"/>
    <property type="project" value="TreeGrafter"/>
</dbReference>
<dbReference type="Gene3D" id="1.10.287.70">
    <property type="match status" value="2"/>
</dbReference>
<evidence type="ECO:0000256" key="11">
    <source>
        <dbReference type="ARBA" id="ARBA00022958"/>
    </source>
</evidence>
<evidence type="ECO:0000259" key="18">
    <source>
        <dbReference type="Pfam" id="PF07885"/>
    </source>
</evidence>
<evidence type="ECO:0000256" key="10">
    <source>
        <dbReference type="ARBA" id="ARBA00022837"/>
    </source>
</evidence>
<sequence length="360" mass="39593">MDDQYLLPQSQRRGDHNPTILRQISSFAFLDRIPSRQQRSAAVVIDLLSSEEEATPLTSTTSSTNSSSLINLMANLKNKTTKIIQKSHSAPSVFTQTREAGAADPSSSIHDTPNRPQPTPSLVRQALISVTIYLLIGLTIFTTQGRSGFKVKPTSRPVDGLYFSIVTLCTIGYGDIVPDTPFTKVLMCGFILVGFGCIDILLNGLVTYVLDTQEALLLGAVDGKYHAAFMMRYMVDTKKGRMRVRMKVGLALAVVVVCIAMGAISAHVLEKMDWVDSLYLAVSSVTTVGYGDYAFSTLQGRCFAIVWLLVSTLAVARAFLYLTELRIERRNRKVAKWVLQRRMTLGDLVAADLDNNGSVR</sequence>
<dbReference type="GO" id="GO:0022841">
    <property type="term" value="F:potassium ion leak channel activity"/>
    <property type="evidence" value="ECO:0007669"/>
    <property type="project" value="TreeGrafter"/>
</dbReference>
<keyword evidence="8" id="KW-0677">Repeat</keyword>
<evidence type="ECO:0000256" key="16">
    <source>
        <dbReference type="SAM" id="MobiDB-lite"/>
    </source>
</evidence>
<dbReference type="Pfam" id="PF07885">
    <property type="entry name" value="Ion_trans_2"/>
    <property type="match status" value="2"/>
</dbReference>
<feature type="transmembrane region" description="Helical" evidence="17">
    <location>
        <begin position="161"/>
        <end position="178"/>
    </location>
</feature>
<evidence type="ECO:0000256" key="1">
    <source>
        <dbReference type="ARBA" id="ARBA00004141"/>
    </source>
</evidence>
<evidence type="ECO:0000256" key="13">
    <source>
        <dbReference type="ARBA" id="ARBA00023065"/>
    </source>
</evidence>
<feature type="domain" description="Potassium channel" evidence="18">
    <location>
        <begin position="254"/>
        <end position="323"/>
    </location>
</feature>
<feature type="transmembrane region" description="Helical" evidence="17">
    <location>
        <begin position="304"/>
        <end position="323"/>
    </location>
</feature>
<feature type="transmembrane region" description="Helical" evidence="17">
    <location>
        <begin position="247"/>
        <end position="269"/>
    </location>
</feature>
<dbReference type="GO" id="GO:0005886">
    <property type="term" value="C:plasma membrane"/>
    <property type="evidence" value="ECO:0007669"/>
    <property type="project" value="TreeGrafter"/>
</dbReference>
<proteinExistence type="inferred from homology"/>
<gene>
    <name evidence="19" type="ORF">Sjap_026537</name>
</gene>
<dbReference type="InterPro" id="IPR013099">
    <property type="entry name" value="K_chnl_dom"/>
</dbReference>
<keyword evidence="9" id="KW-0631">Potassium channel</keyword>
<dbReference type="GO" id="GO:0015271">
    <property type="term" value="F:outward rectifier potassium channel activity"/>
    <property type="evidence" value="ECO:0007669"/>
    <property type="project" value="TreeGrafter"/>
</dbReference>
<evidence type="ECO:0000256" key="17">
    <source>
        <dbReference type="SAM" id="Phobius"/>
    </source>
</evidence>
<feature type="compositionally biased region" description="Polar residues" evidence="16">
    <location>
        <begin position="87"/>
        <end position="98"/>
    </location>
</feature>
<dbReference type="PANTHER" id="PTHR11003:SF303">
    <property type="entry name" value="OS01G0696100 PROTEIN"/>
    <property type="match status" value="1"/>
</dbReference>
<accession>A0AAP0E3U3</accession>
<keyword evidence="11" id="KW-0630">Potassium</keyword>
<dbReference type="GO" id="GO:0046872">
    <property type="term" value="F:metal ion binding"/>
    <property type="evidence" value="ECO:0007669"/>
    <property type="project" value="UniProtKB-KW"/>
</dbReference>
<keyword evidence="6 17" id="KW-0812">Transmembrane</keyword>
<evidence type="ECO:0000256" key="8">
    <source>
        <dbReference type="ARBA" id="ARBA00022737"/>
    </source>
</evidence>
<evidence type="ECO:0000256" key="15">
    <source>
        <dbReference type="ARBA" id="ARBA00023303"/>
    </source>
</evidence>
<comment type="subcellular location">
    <subcellularLocation>
        <location evidence="1">Membrane</location>
        <topology evidence="1">Multi-pass membrane protein</topology>
    </subcellularLocation>
</comment>
<keyword evidence="12 17" id="KW-1133">Transmembrane helix</keyword>
<keyword evidence="4" id="KW-0813">Transport</keyword>
<keyword evidence="14 17" id="KW-0472">Membrane</keyword>
<comment type="caution">
    <text evidence="19">The sequence shown here is derived from an EMBL/GenBank/DDBJ whole genome shotgun (WGS) entry which is preliminary data.</text>
</comment>
<evidence type="ECO:0000256" key="5">
    <source>
        <dbReference type="ARBA" id="ARBA00022538"/>
    </source>
</evidence>
<comment type="similarity">
    <text evidence="2">Belongs to the two pore domain potassium channel (TC 1.A.1.7) family.</text>
</comment>
<evidence type="ECO:0000256" key="3">
    <source>
        <dbReference type="ARBA" id="ARBA00011738"/>
    </source>
</evidence>
<dbReference type="EMBL" id="JBBNAE010000011">
    <property type="protein sequence ID" value="KAK9086126.1"/>
    <property type="molecule type" value="Genomic_DNA"/>
</dbReference>
<organism evidence="19 20">
    <name type="scientific">Stephania japonica</name>
    <dbReference type="NCBI Taxonomy" id="461633"/>
    <lineage>
        <taxon>Eukaryota</taxon>
        <taxon>Viridiplantae</taxon>
        <taxon>Streptophyta</taxon>
        <taxon>Embryophyta</taxon>
        <taxon>Tracheophyta</taxon>
        <taxon>Spermatophyta</taxon>
        <taxon>Magnoliopsida</taxon>
        <taxon>Ranunculales</taxon>
        <taxon>Menispermaceae</taxon>
        <taxon>Menispermoideae</taxon>
        <taxon>Cissampelideae</taxon>
        <taxon>Stephania</taxon>
    </lineage>
</organism>
<dbReference type="PRINTS" id="PR01333">
    <property type="entry name" value="2POREKCHANEL"/>
</dbReference>
<keyword evidence="20" id="KW-1185">Reference proteome</keyword>
<keyword evidence="5" id="KW-0633">Potassium transport</keyword>
<evidence type="ECO:0000256" key="4">
    <source>
        <dbReference type="ARBA" id="ARBA00022448"/>
    </source>
</evidence>
<feature type="region of interest" description="Disordered" evidence="16">
    <location>
        <begin position="87"/>
        <end position="119"/>
    </location>
</feature>
<dbReference type="PANTHER" id="PTHR11003">
    <property type="entry name" value="POTASSIUM CHANNEL, SUBFAMILY K"/>
    <property type="match status" value="1"/>
</dbReference>